<dbReference type="OrthoDB" id="3886596at2"/>
<dbReference type="Proteomes" id="UP000419138">
    <property type="component" value="Unassembled WGS sequence"/>
</dbReference>
<proteinExistence type="predicted"/>
<keyword evidence="2" id="KW-1185">Reference proteome</keyword>
<protein>
    <submittedName>
        <fullName evidence="1">Uncharacterized protein</fullName>
    </submittedName>
</protein>
<organism evidence="1 2">
    <name type="scientific">Streptomyces jumonjinensis</name>
    <dbReference type="NCBI Taxonomy" id="1945"/>
    <lineage>
        <taxon>Bacteria</taxon>
        <taxon>Bacillati</taxon>
        <taxon>Actinomycetota</taxon>
        <taxon>Actinomycetes</taxon>
        <taxon>Kitasatosporales</taxon>
        <taxon>Streptomycetaceae</taxon>
        <taxon>Streptomyces</taxon>
    </lineage>
</organism>
<comment type="caution">
    <text evidence="1">The sequence shown here is derived from an EMBL/GenBank/DDBJ whole genome shotgun (WGS) entry which is preliminary data.</text>
</comment>
<evidence type="ECO:0000313" key="2">
    <source>
        <dbReference type="Proteomes" id="UP000419138"/>
    </source>
</evidence>
<evidence type="ECO:0000313" key="1">
    <source>
        <dbReference type="EMBL" id="MQT05247.1"/>
    </source>
</evidence>
<accession>A0A646KT80</accession>
<sequence length="69" mass="7391">MTPEPAPLVSGPMSDQMAWGLIYGLALDIAERHGATVPDQARAVGPYAFHEAVQSVEDGWCLLWNGKPA</sequence>
<reference evidence="1 2" key="1">
    <citation type="submission" date="2019-05" db="EMBL/GenBank/DDBJ databases">
        <title>Comparative genomics and metabolomics analyses of clavulanic acid producing Streptomyces species provides insight into specialized metabolism and evolution of beta-lactam biosynthetic gene clusters.</title>
        <authorList>
            <person name="Moore M.A."/>
            <person name="Cruz-Morales P."/>
            <person name="Barona Gomez F."/>
            <person name="Kapil T."/>
        </authorList>
    </citation>
    <scope>NUCLEOTIDE SEQUENCE [LARGE SCALE GENOMIC DNA]</scope>
    <source>
        <strain evidence="1 2">NRRL 5741</strain>
    </source>
</reference>
<name>A0A646KT80_STRJU</name>
<dbReference type="AlphaFoldDB" id="A0A646KT80"/>
<dbReference type="EMBL" id="VCLA01000199">
    <property type="protein sequence ID" value="MQT05247.1"/>
    <property type="molecule type" value="Genomic_DNA"/>
</dbReference>
<dbReference type="RefSeq" id="WP_153485676.1">
    <property type="nucleotide sequence ID" value="NZ_JBEPDZ010000011.1"/>
</dbReference>
<gene>
    <name evidence="1" type="ORF">FF041_35620</name>
</gene>